<gene>
    <name evidence="3" type="ORF">BEN47_18645</name>
</gene>
<keyword evidence="2" id="KW-0732">Signal</keyword>
<reference evidence="3 4" key="1">
    <citation type="submission" date="2016-08" db="EMBL/GenBank/DDBJ databases">
        <title>Hymenobacter coccineus sp. nov., Hymenobacter lapidarius sp. nov. and Hymenobacter glacialis sp. nov., isolated from Antarctic soil.</title>
        <authorList>
            <person name="Sedlacek I."/>
            <person name="Kralova S."/>
            <person name="Kyrova K."/>
            <person name="Maslanova I."/>
            <person name="Stankova E."/>
            <person name="Vrbovska V."/>
            <person name="Nemec M."/>
            <person name="Bartak M."/>
            <person name="Svec P."/>
            <person name="Busse H.-J."/>
            <person name="Pantucek R."/>
        </authorList>
    </citation>
    <scope>NUCLEOTIDE SEQUENCE [LARGE SCALE GENOMIC DNA]</scope>
    <source>
        <strain evidence="3 4">CCM 8643</strain>
    </source>
</reference>
<evidence type="ECO:0000256" key="1">
    <source>
        <dbReference type="SAM" id="MobiDB-lite"/>
    </source>
</evidence>
<feature type="compositionally biased region" description="Basic and acidic residues" evidence="1">
    <location>
        <begin position="26"/>
        <end position="57"/>
    </location>
</feature>
<name>A0A1G1SUF6_9BACT</name>
<feature type="compositionally biased region" description="Basic and acidic residues" evidence="1">
    <location>
        <begin position="95"/>
        <end position="108"/>
    </location>
</feature>
<dbReference type="RefSeq" id="WP_070730139.1">
    <property type="nucleotide sequence ID" value="NZ_MDZB01000148.1"/>
</dbReference>
<feature type="region of interest" description="Disordered" evidence="1">
    <location>
        <begin position="21"/>
        <end position="124"/>
    </location>
</feature>
<accession>A0A1G1SUF6</accession>
<evidence type="ECO:0000313" key="4">
    <source>
        <dbReference type="Proteomes" id="UP000176294"/>
    </source>
</evidence>
<feature type="compositionally biased region" description="Low complexity" evidence="1">
    <location>
        <begin position="81"/>
        <end position="94"/>
    </location>
</feature>
<evidence type="ECO:0000313" key="3">
    <source>
        <dbReference type="EMBL" id="OGX82248.1"/>
    </source>
</evidence>
<comment type="caution">
    <text evidence="3">The sequence shown here is derived from an EMBL/GenBank/DDBJ whole genome shotgun (WGS) entry which is preliminary data.</text>
</comment>
<proteinExistence type="predicted"/>
<feature type="signal peptide" evidence="2">
    <location>
        <begin position="1"/>
        <end position="19"/>
    </location>
</feature>
<evidence type="ECO:0000256" key="2">
    <source>
        <dbReference type="SAM" id="SignalP"/>
    </source>
</evidence>
<sequence length="176" mass="18108">MKKVLLSALALCCSLAALAQAPTTPDARRADKAAKERKQEAKTKQRGDDDRDGDKASKPANHGQTVSTFAKTTPLTGADKGAAVSAVARGGRSTARGERSARGGERGHGSRPAGSGHQGSSRAAAADAAAAANCRTCPLGRRVSRLSRNAAGFAGCRPPICRLRPLGLVLIRCLLL</sequence>
<protein>
    <submittedName>
        <fullName evidence="3">Uncharacterized protein</fullName>
    </submittedName>
</protein>
<dbReference type="EMBL" id="MDZB01000148">
    <property type="protein sequence ID" value="OGX82248.1"/>
    <property type="molecule type" value="Genomic_DNA"/>
</dbReference>
<dbReference type="AlphaFoldDB" id="A0A1G1SUF6"/>
<dbReference type="Proteomes" id="UP000176294">
    <property type="component" value="Unassembled WGS sequence"/>
</dbReference>
<keyword evidence="4" id="KW-1185">Reference proteome</keyword>
<organism evidence="3 4">
    <name type="scientific">Hymenobacter lapidarius</name>
    <dbReference type="NCBI Taxonomy" id="1908237"/>
    <lineage>
        <taxon>Bacteria</taxon>
        <taxon>Pseudomonadati</taxon>
        <taxon>Bacteroidota</taxon>
        <taxon>Cytophagia</taxon>
        <taxon>Cytophagales</taxon>
        <taxon>Hymenobacteraceae</taxon>
        <taxon>Hymenobacter</taxon>
    </lineage>
</organism>
<feature type="chain" id="PRO_5009578421" evidence="2">
    <location>
        <begin position="20"/>
        <end position="176"/>
    </location>
</feature>
<feature type="compositionally biased region" description="Polar residues" evidence="1">
    <location>
        <begin position="62"/>
        <end position="75"/>
    </location>
</feature>